<dbReference type="Proteomes" id="UP001227230">
    <property type="component" value="Chromosome 7"/>
</dbReference>
<reference evidence="9 10" key="1">
    <citation type="journal article" date="2023" name="Hortic Res">
        <title>The complete reference genome for grapevine (Vitis vinifera L.) genetics and breeding.</title>
        <authorList>
            <person name="Shi X."/>
            <person name="Cao S."/>
            <person name="Wang X."/>
            <person name="Huang S."/>
            <person name="Wang Y."/>
            <person name="Liu Z."/>
            <person name="Liu W."/>
            <person name="Leng X."/>
            <person name="Peng Y."/>
            <person name="Wang N."/>
            <person name="Wang Y."/>
            <person name="Ma Z."/>
            <person name="Xu X."/>
            <person name="Zhang F."/>
            <person name="Xue H."/>
            <person name="Zhong H."/>
            <person name="Wang Y."/>
            <person name="Zhang K."/>
            <person name="Velt A."/>
            <person name="Avia K."/>
            <person name="Holtgrawe D."/>
            <person name="Grimplet J."/>
            <person name="Matus J.T."/>
            <person name="Ware D."/>
            <person name="Wu X."/>
            <person name="Wang H."/>
            <person name="Liu C."/>
            <person name="Fang Y."/>
            <person name="Rustenholz C."/>
            <person name="Cheng Z."/>
            <person name="Xiao H."/>
            <person name="Zhou Y."/>
        </authorList>
    </citation>
    <scope>NUCLEOTIDE SEQUENCE [LARGE SCALE GENOMIC DNA]</scope>
    <source>
        <strain evidence="10">cv. Pinot noir / PN40024</strain>
        <tissue evidence="9">Leaf</tissue>
    </source>
</reference>
<gene>
    <name evidence="9" type="ORF">VitviT2T_010259</name>
</gene>
<comment type="function">
    <text evidence="7">Involved in pre-mRNA splicing.</text>
</comment>
<name>A0ABY9CAJ2_VITVI</name>
<dbReference type="InterPro" id="IPR021715">
    <property type="entry name" value="Slu7_dom"/>
</dbReference>
<keyword evidence="3 7" id="KW-0507">mRNA processing</keyword>
<evidence type="ECO:0000313" key="9">
    <source>
        <dbReference type="EMBL" id="WJZ91160.1"/>
    </source>
</evidence>
<accession>A0ABY9CAJ2</accession>
<dbReference type="Pfam" id="PF11708">
    <property type="entry name" value="Slu7"/>
    <property type="match status" value="1"/>
</dbReference>
<evidence type="ECO:0000256" key="1">
    <source>
        <dbReference type="ARBA" id="ARBA00004123"/>
    </source>
</evidence>
<sequence length="78" mass="8756">MFSWDASGKGAAAAAAQVQLQAAPSQAEFVFKNYKLEKEQLRSQMKEKLPDKYGNAADQDQLPREVLWGENFLGFLFT</sequence>
<dbReference type="PANTHER" id="PTHR12942:SF2">
    <property type="entry name" value="PRE-MRNA-SPLICING FACTOR SLU7"/>
    <property type="match status" value="1"/>
</dbReference>
<comment type="similarity">
    <text evidence="2 7">Belongs to the SLU7 family.</text>
</comment>
<organism evidence="9 10">
    <name type="scientific">Vitis vinifera</name>
    <name type="common">Grape</name>
    <dbReference type="NCBI Taxonomy" id="29760"/>
    <lineage>
        <taxon>Eukaryota</taxon>
        <taxon>Viridiplantae</taxon>
        <taxon>Streptophyta</taxon>
        <taxon>Embryophyta</taxon>
        <taxon>Tracheophyta</taxon>
        <taxon>Spermatophyta</taxon>
        <taxon>Magnoliopsida</taxon>
        <taxon>eudicotyledons</taxon>
        <taxon>Gunneridae</taxon>
        <taxon>Pentapetalae</taxon>
        <taxon>rosids</taxon>
        <taxon>Vitales</taxon>
        <taxon>Vitaceae</taxon>
        <taxon>Viteae</taxon>
        <taxon>Vitis</taxon>
    </lineage>
</organism>
<keyword evidence="10" id="KW-1185">Reference proteome</keyword>
<comment type="subunit">
    <text evidence="7">Associated with the spliceosome.</text>
</comment>
<keyword evidence="6 7" id="KW-0539">Nucleus</keyword>
<evidence type="ECO:0000256" key="6">
    <source>
        <dbReference type="ARBA" id="ARBA00023242"/>
    </source>
</evidence>
<evidence type="ECO:0000256" key="7">
    <source>
        <dbReference type="RuleBase" id="RU367071"/>
    </source>
</evidence>
<dbReference type="EMBL" id="CP126654">
    <property type="protein sequence ID" value="WJZ91160.1"/>
    <property type="molecule type" value="Genomic_DNA"/>
</dbReference>
<dbReference type="PANTHER" id="PTHR12942">
    <property type="entry name" value="STEP II SPLICING FACTOR SLU7"/>
    <property type="match status" value="1"/>
</dbReference>
<evidence type="ECO:0000256" key="5">
    <source>
        <dbReference type="ARBA" id="ARBA00023187"/>
    </source>
</evidence>
<evidence type="ECO:0000259" key="8">
    <source>
        <dbReference type="Pfam" id="PF11708"/>
    </source>
</evidence>
<evidence type="ECO:0000313" key="10">
    <source>
        <dbReference type="Proteomes" id="UP001227230"/>
    </source>
</evidence>
<keyword evidence="4 7" id="KW-0747">Spliceosome</keyword>
<evidence type="ECO:0000256" key="4">
    <source>
        <dbReference type="ARBA" id="ARBA00022728"/>
    </source>
</evidence>
<protein>
    <recommendedName>
        <fullName evidence="7">Pre-mRNA-splicing factor SLU7</fullName>
    </recommendedName>
</protein>
<keyword evidence="5 7" id="KW-0508">mRNA splicing</keyword>
<proteinExistence type="inferred from homology"/>
<evidence type="ECO:0000256" key="2">
    <source>
        <dbReference type="ARBA" id="ARBA00007203"/>
    </source>
</evidence>
<evidence type="ECO:0000256" key="3">
    <source>
        <dbReference type="ARBA" id="ARBA00022664"/>
    </source>
</evidence>
<dbReference type="InterPro" id="IPR039974">
    <property type="entry name" value="Splicing_factor_SLU7"/>
</dbReference>
<feature type="domain" description="Pre-mRNA-splicing factor SLU7" evidence="8">
    <location>
        <begin position="1"/>
        <end position="70"/>
    </location>
</feature>
<comment type="subcellular location">
    <subcellularLocation>
        <location evidence="1 7">Nucleus</location>
    </subcellularLocation>
</comment>